<feature type="binding site" evidence="5">
    <location>
        <position position="236"/>
    </location>
    <ligand>
        <name>Fe cation</name>
        <dbReference type="ChEBI" id="CHEBI:24875"/>
        <note>catalytic</note>
    </ligand>
</feature>
<reference evidence="7" key="1">
    <citation type="submission" date="2022-06" db="EMBL/GenBank/DDBJ databases">
        <title>Complete genome sequences of two strains of the flax pathogen Septoria linicola.</title>
        <authorList>
            <person name="Lapalu N."/>
            <person name="Simon A."/>
            <person name="Demenou B."/>
            <person name="Paumier D."/>
            <person name="Guillot M.-P."/>
            <person name="Gout L."/>
            <person name="Valade R."/>
        </authorList>
    </citation>
    <scope>NUCLEOTIDE SEQUENCE</scope>
    <source>
        <strain evidence="7">SE15195</strain>
    </source>
</reference>
<evidence type="ECO:0000256" key="6">
    <source>
        <dbReference type="SAM" id="MobiDB-lite"/>
    </source>
</evidence>
<evidence type="ECO:0000256" key="1">
    <source>
        <dbReference type="ARBA" id="ARBA00006787"/>
    </source>
</evidence>
<keyword evidence="3" id="KW-0560">Oxidoreductase</keyword>
<accession>A0A9Q9AYN6</accession>
<dbReference type="Proteomes" id="UP001056384">
    <property type="component" value="Chromosome 7"/>
</dbReference>
<evidence type="ECO:0000256" key="2">
    <source>
        <dbReference type="ARBA" id="ARBA00022723"/>
    </source>
</evidence>
<sequence length="572" mass="62922">MSATKHYNDWPNAGAFNALGDQKQKIKLGITGSFPDYAAGVLYRTGPGGYKIPRADSQDGDFACSHWFDGFVTTHRFELQHGKDGQCSEIWYSSCSQVDEAIEVARKTGRLEGITFAQKRDPCDTLYKKLKTVFEPVFDARPASANIGVTFREAMPSELPSAGSRKDSGGSAPSATDSGYDSGGPPGTVPSPRKVMLLTTDSATGKTFDADTLEPLGVAKQATLHPALKGQLSGAHASRDPSTGDMFNYNLELGPKSVYRIWRANASTGKVDILAEISDPSLKAAYIHSSFLTENYVILCVWCSFLQPYGVSVLWNRNILDSLSAFDKKSRATWLVIDRNGRGLVKKFTSPAFFSFHTTNAWEQEGPDGTTDIVCELVEFDNVDILHRFYYKNLVSDESNVSAFNKKFREEHRERLTRYRLSGISTSDVQPKYSRVLVGQAEKILTIDSPDAGDLQQCNPHYKFRAHRYSWGVRDTGRSSFVDGIVKSDTATRTALWWGQEKHTPGEPIFVPAPRVGAAEDEGVILTIVFDGEKGTSYLLCLDAATMQERGRAEVGSPVGLGFHGTHVRSSL</sequence>
<evidence type="ECO:0000256" key="3">
    <source>
        <dbReference type="ARBA" id="ARBA00023002"/>
    </source>
</evidence>
<feature type="binding site" evidence="5">
    <location>
        <position position="288"/>
    </location>
    <ligand>
        <name>Fe cation</name>
        <dbReference type="ChEBI" id="CHEBI:24875"/>
        <note>catalytic</note>
    </ligand>
</feature>
<gene>
    <name evidence="7" type="ORF">Slin15195_G089470</name>
</gene>
<comment type="cofactor">
    <cofactor evidence="5">
        <name>Fe(2+)</name>
        <dbReference type="ChEBI" id="CHEBI:29033"/>
    </cofactor>
    <text evidence="5">Binds 1 Fe(2+) ion per subunit.</text>
</comment>
<proteinExistence type="inferred from homology"/>
<dbReference type="InterPro" id="IPR004294">
    <property type="entry name" value="Carotenoid_Oase"/>
</dbReference>
<dbReference type="EMBL" id="CP099424">
    <property type="protein sequence ID" value="USW55628.1"/>
    <property type="molecule type" value="Genomic_DNA"/>
</dbReference>
<organism evidence="7 8">
    <name type="scientific">Septoria linicola</name>
    <dbReference type="NCBI Taxonomy" id="215465"/>
    <lineage>
        <taxon>Eukaryota</taxon>
        <taxon>Fungi</taxon>
        <taxon>Dikarya</taxon>
        <taxon>Ascomycota</taxon>
        <taxon>Pezizomycotina</taxon>
        <taxon>Dothideomycetes</taxon>
        <taxon>Dothideomycetidae</taxon>
        <taxon>Mycosphaerellales</taxon>
        <taxon>Mycosphaerellaceae</taxon>
        <taxon>Septoria</taxon>
    </lineage>
</organism>
<protein>
    <submittedName>
        <fullName evidence="7">Carotenoid oxygenase</fullName>
    </submittedName>
</protein>
<feature type="binding site" evidence="5">
    <location>
        <position position="357"/>
    </location>
    <ligand>
        <name>Fe cation</name>
        <dbReference type="ChEBI" id="CHEBI:24875"/>
        <note>catalytic</note>
    </ligand>
</feature>
<keyword evidence="2 5" id="KW-0479">Metal-binding</keyword>
<feature type="region of interest" description="Disordered" evidence="6">
    <location>
        <begin position="157"/>
        <end position="193"/>
    </location>
</feature>
<dbReference type="PANTHER" id="PTHR10543:SF24">
    <property type="entry name" value="CAROTENOID ISOMEROOXYGENASE"/>
    <property type="match status" value="1"/>
</dbReference>
<dbReference type="GO" id="GO:0010436">
    <property type="term" value="F:carotenoid dioxygenase activity"/>
    <property type="evidence" value="ECO:0007669"/>
    <property type="project" value="TreeGrafter"/>
</dbReference>
<dbReference type="PANTHER" id="PTHR10543">
    <property type="entry name" value="BETA-CAROTENE DIOXYGENASE"/>
    <property type="match status" value="1"/>
</dbReference>
<evidence type="ECO:0000313" key="7">
    <source>
        <dbReference type="EMBL" id="USW55628.1"/>
    </source>
</evidence>
<evidence type="ECO:0000256" key="5">
    <source>
        <dbReference type="PIRSR" id="PIRSR604294-1"/>
    </source>
</evidence>
<keyword evidence="8" id="KW-1185">Reference proteome</keyword>
<evidence type="ECO:0000313" key="8">
    <source>
        <dbReference type="Proteomes" id="UP001056384"/>
    </source>
</evidence>
<name>A0A9Q9AYN6_9PEZI</name>
<dbReference type="AlphaFoldDB" id="A0A9Q9AYN6"/>
<dbReference type="Pfam" id="PF03055">
    <property type="entry name" value="RPE65"/>
    <property type="match status" value="1"/>
</dbReference>
<feature type="binding site" evidence="5">
    <location>
        <position position="564"/>
    </location>
    <ligand>
        <name>Fe cation</name>
        <dbReference type="ChEBI" id="CHEBI:24875"/>
        <note>catalytic</note>
    </ligand>
</feature>
<dbReference type="GO" id="GO:0016121">
    <property type="term" value="P:carotene catabolic process"/>
    <property type="evidence" value="ECO:0007669"/>
    <property type="project" value="TreeGrafter"/>
</dbReference>
<keyword evidence="4 5" id="KW-0408">Iron</keyword>
<comment type="similarity">
    <text evidence="1">Belongs to the carotenoid oxygenase family.</text>
</comment>
<evidence type="ECO:0000256" key="4">
    <source>
        <dbReference type="ARBA" id="ARBA00023004"/>
    </source>
</evidence>
<dbReference type="GO" id="GO:0046872">
    <property type="term" value="F:metal ion binding"/>
    <property type="evidence" value="ECO:0007669"/>
    <property type="project" value="UniProtKB-KW"/>
</dbReference>